<proteinExistence type="predicted"/>
<accession>A0A3B9H2Z6</accession>
<evidence type="ECO:0000313" key="2">
    <source>
        <dbReference type="Proteomes" id="UP000259610"/>
    </source>
</evidence>
<dbReference type="Proteomes" id="UP000259610">
    <property type="component" value="Unassembled WGS sequence"/>
</dbReference>
<evidence type="ECO:0000313" key="1">
    <source>
        <dbReference type="EMBL" id="HAE29050.1"/>
    </source>
</evidence>
<dbReference type="EMBL" id="DMAN01000405">
    <property type="protein sequence ID" value="HAE29050.1"/>
    <property type="molecule type" value="Genomic_DNA"/>
</dbReference>
<evidence type="ECO:0008006" key="3">
    <source>
        <dbReference type="Google" id="ProtNLM"/>
    </source>
</evidence>
<organism evidence="1 2">
    <name type="scientific">Hyphomonas adhaerens</name>
    <dbReference type="NCBI Taxonomy" id="81029"/>
    <lineage>
        <taxon>Bacteria</taxon>
        <taxon>Pseudomonadati</taxon>
        <taxon>Pseudomonadota</taxon>
        <taxon>Alphaproteobacteria</taxon>
        <taxon>Hyphomonadales</taxon>
        <taxon>Hyphomonadaceae</taxon>
        <taxon>Hyphomonas</taxon>
    </lineage>
</organism>
<feature type="non-terminal residue" evidence="1">
    <location>
        <position position="1"/>
    </location>
</feature>
<sequence length="340" mass="38525">SVARATVDVLDQSRVGFIATNGDPTGLSDNTLAGADFSYRVPSLFGGGRMQADVFYQRTFSSTLEDDDSFGAKFDYPNDKWAWSVEARQIGEDFAPALGFVNRPGTRTFTGEWHRRFRQSGNYLRWWQFGTSHEYITDLDGNAETTINSFVLNANTIWTDDLTFTASQNEEHINTPFVLPGGLVVPVGVYDNNGVKFRVQSSYVRPWGTTSEIEFKDFYDGESKRYDFQGNFRPNPHVDLKVRYQREDISVPAGDVSVQIGSLETVFNVSTDLSVTTQTQYDNISNSLSFFGRVNWELRPQTEVFFALGHGAYIEGDDFRRNFRSVQTSAILRFGNTFRF</sequence>
<protein>
    <recommendedName>
        <fullName evidence="3">LPS-assembly protein LptD</fullName>
    </recommendedName>
</protein>
<comment type="caution">
    <text evidence="1">The sequence shown here is derived from an EMBL/GenBank/DDBJ whole genome shotgun (WGS) entry which is preliminary data.</text>
</comment>
<dbReference type="AlphaFoldDB" id="A0A3B9H2Z6"/>
<name>A0A3B9H2Z6_9PROT</name>
<gene>
    <name evidence="1" type="ORF">DCG58_17965</name>
</gene>
<reference evidence="1 2" key="1">
    <citation type="journal article" date="2018" name="Nat. Biotechnol.">
        <title>A standardized bacterial taxonomy based on genome phylogeny substantially revises the tree of life.</title>
        <authorList>
            <person name="Parks D.H."/>
            <person name="Chuvochina M."/>
            <person name="Waite D.W."/>
            <person name="Rinke C."/>
            <person name="Skarshewski A."/>
            <person name="Chaumeil P.A."/>
            <person name="Hugenholtz P."/>
        </authorList>
    </citation>
    <scope>NUCLEOTIDE SEQUENCE [LARGE SCALE GENOMIC DNA]</scope>
    <source>
        <strain evidence="1">UBA8733</strain>
    </source>
</reference>